<dbReference type="KEGG" id="hhw:NCTC503_00677"/>
<dbReference type="InterPro" id="IPR036043">
    <property type="entry name" value="Phosphoglycerate_kinase_sf"/>
</dbReference>
<comment type="pathway">
    <text evidence="3 13">Carbohydrate degradation; glycolysis; pyruvate from D-glyceraldehyde 3-phosphate: step 2/5.</text>
</comment>
<evidence type="ECO:0000256" key="8">
    <source>
        <dbReference type="ARBA" id="ARBA00022679"/>
    </source>
</evidence>
<keyword evidence="7 13" id="KW-0963">Cytoplasm</keyword>
<evidence type="ECO:0000256" key="3">
    <source>
        <dbReference type="ARBA" id="ARBA00004838"/>
    </source>
</evidence>
<accession>A0A4U9R514</accession>
<keyword evidence="8 13" id="KW-0808">Transferase</keyword>
<proteinExistence type="inferred from homology"/>
<dbReference type="PROSITE" id="PS00111">
    <property type="entry name" value="PGLYCERATE_KINASE"/>
    <property type="match status" value="1"/>
</dbReference>
<dbReference type="Proteomes" id="UP000308489">
    <property type="component" value="Chromosome 1"/>
</dbReference>
<dbReference type="Pfam" id="PF00162">
    <property type="entry name" value="PGK"/>
    <property type="match status" value="1"/>
</dbReference>
<dbReference type="UniPathway" id="UPA00109">
    <property type="reaction ID" value="UER00185"/>
</dbReference>
<evidence type="ECO:0000256" key="4">
    <source>
        <dbReference type="ARBA" id="ARBA00008982"/>
    </source>
</evidence>
<evidence type="ECO:0000256" key="14">
    <source>
        <dbReference type="PIRSR" id="PIRSR000724-1"/>
    </source>
</evidence>
<dbReference type="SUPFAM" id="SSF53748">
    <property type="entry name" value="Phosphoglycerate kinase"/>
    <property type="match status" value="1"/>
</dbReference>
<comment type="subunit">
    <text evidence="13">Monomer.</text>
</comment>
<feature type="binding site" evidence="13">
    <location>
        <position position="122"/>
    </location>
    <ligand>
        <name>substrate</name>
    </ligand>
</feature>
<reference evidence="17 18" key="1">
    <citation type="submission" date="2019-05" db="EMBL/GenBank/DDBJ databases">
        <authorList>
            <consortium name="Pathogen Informatics"/>
        </authorList>
    </citation>
    <scope>NUCLEOTIDE SEQUENCE [LARGE SCALE GENOMIC DNA]</scope>
    <source>
        <strain evidence="17 18">NCTC503</strain>
    </source>
</reference>
<feature type="binding site" evidence="14">
    <location>
        <position position="38"/>
    </location>
    <ligand>
        <name>(2R)-3-phosphoglycerate</name>
        <dbReference type="ChEBI" id="CHEBI:58272"/>
    </ligand>
</feature>
<evidence type="ECO:0000256" key="13">
    <source>
        <dbReference type="HAMAP-Rule" id="MF_00145"/>
    </source>
</evidence>
<dbReference type="CDD" id="cd00318">
    <property type="entry name" value="Phosphoglycerate_kinase"/>
    <property type="match status" value="1"/>
</dbReference>
<dbReference type="EMBL" id="LR590481">
    <property type="protein sequence ID" value="VTQ85133.1"/>
    <property type="molecule type" value="Genomic_DNA"/>
</dbReference>
<evidence type="ECO:0000256" key="11">
    <source>
        <dbReference type="ARBA" id="ARBA00022840"/>
    </source>
</evidence>
<feature type="binding site" evidence="13 15">
    <location>
        <begin position="354"/>
        <end position="357"/>
    </location>
    <ligand>
        <name>ATP</name>
        <dbReference type="ChEBI" id="CHEBI:30616"/>
    </ligand>
</feature>
<evidence type="ECO:0000256" key="12">
    <source>
        <dbReference type="ARBA" id="ARBA00023152"/>
    </source>
</evidence>
<dbReference type="PANTHER" id="PTHR11406">
    <property type="entry name" value="PHOSPHOGLYCERATE KINASE"/>
    <property type="match status" value="1"/>
</dbReference>
<feature type="binding site" evidence="13 14">
    <location>
        <begin position="23"/>
        <end position="25"/>
    </location>
    <ligand>
        <name>substrate</name>
    </ligand>
</feature>
<sequence length="398" mass="43525">MNFNKKSIEDINVKGKKVLVRCDFNVPIQEGKITDENRLKGALPTIKYLMENNAKVILCSHLGKPKGEPKKELSLEPVAKRLSTMLGKEVVFADDENVVGENAKNAVQNMKDGDVVLLQNTRYRKEETKNEDNFSKELALLAEVFVNDAFGTAHRAHCSTVGVTKYLKESACGYLIQKELKFLGEAVENPERPFVAILGGAKVSDKINVINNLLEKVDILIIGGGMAYTFLKAQGYTIGKSLLEEDKMDYALEMIKKAEDKGVKLLLPVDFIVANEFSKDAEPIVTEDRNIQDDYMGMDVGPKTVELFTSAVKEAKTVIWNGPLGVFEFENFAKGTKSMAKALSETKATTIIGGGDSASAVNNLGYGDKMTHISTGGGASLEFLEGKALPGIEALMEK</sequence>
<keyword evidence="9 13" id="KW-0547">Nucleotide-binding</keyword>
<evidence type="ECO:0000256" key="1">
    <source>
        <dbReference type="ARBA" id="ARBA00000642"/>
    </source>
</evidence>
<keyword evidence="10 13" id="KW-0418">Kinase</keyword>
<dbReference type="HAMAP" id="MF_00145">
    <property type="entry name" value="Phosphoglyc_kinase"/>
    <property type="match status" value="1"/>
</dbReference>
<feature type="binding site" evidence="14">
    <location>
        <position position="122"/>
    </location>
    <ligand>
        <name>(2R)-3-phosphoglycerate</name>
        <dbReference type="ChEBI" id="CHEBI:58272"/>
    </ligand>
</feature>
<comment type="subcellular location">
    <subcellularLocation>
        <location evidence="2 13">Cytoplasm</location>
    </subcellularLocation>
</comment>
<feature type="binding site" evidence="14">
    <location>
        <position position="155"/>
    </location>
    <ligand>
        <name>(2R)-3-phosphoglycerate</name>
        <dbReference type="ChEBI" id="CHEBI:58272"/>
    </ligand>
</feature>
<dbReference type="GO" id="GO:0006094">
    <property type="term" value="P:gluconeogenesis"/>
    <property type="evidence" value="ECO:0007669"/>
    <property type="project" value="TreeGrafter"/>
</dbReference>
<evidence type="ECO:0000256" key="2">
    <source>
        <dbReference type="ARBA" id="ARBA00004496"/>
    </source>
</evidence>
<dbReference type="GO" id="GO:0005829">
    <property type="term" value="C:cytosol"/>
    <property type="evidence" value="ECO:0007669"/>
    <property type="project" value="TreeGrafter"/>
</dbReference>
<evidence type="ECO:0000313" key="17">
    <source>
        <dbReference type="EMBL" id="VTQ85133.1"/>
    </source>
</evidence>
<feature type="binding site" evidence="13 14">
    <location>
        <begin position="61"/>
        <end position="64"/>
    </location>
    <ligand>
        <name>substrate</name>
    </ligand>
</feature>
<evidence type="ECO:0000256" key="10">
    <source>
        <dbReference type="ARBA" id="ARBA00022777"/>
    </source>
</evidence>
<keyword evidence="12 13" id="KW-0324">Glycolysis</keyword>
<keyword evidence="18" id="KW-1185">Reference proteome</keyword>
<evidence type="ECO:0000256" key="9">
    <source>
        <dbReference type="ARBA" id="ARBA00022741"/>
    </source>
</evidence>
<feature type="binding site" evidence="13">
    <location>
        <position position="297"/>
    </location>
    <ligand>
        <name>ATP</name>
        <dbReference type="ChEBI" id="CHEBI:30616"/>
    </ligand>
</feature>
<evidence type="ECO:0000256" key="6">
    <source>
        <dbReference type="ARBA" id="ARBA00016471"/>
    </source>
</evidence>
<name>A0A4U9R514_HATHI</name>
<evidence type="ECO:0000256" key="16">
    <source>
        <dbReference type="RuleBase" id="RU000532"/>
    </source>
</evidence>
<dbReference type="GO" id="GO:0004618">
    <property type="term" value="F:phosphoglycerate kinase activity"/>
    <property type="evidence" value="ECO:0007669"/>
    <property type="project" value="UniProtKB-UniRule"/>
</dbReference>
<evidence type="ECO:0000313" key="18">
    <source>
        <dbReference type="Proteomes" id="UP000308489"/>
    </source>
</evidence>
<dbReference type="InterPro" id="IPR001576">
    <property type="entry name" value="Phosphoglycerate_kinase"/>
</dbReference>
<evidence type="ECO:0000256" key="5">
    <source>
        <dbReference type="ARBA" id="ARBA00013061"/>
    </source>
</evidence>
<dbReference type="EC" id="2.7.2.3" evidence="5 13"/>
<keyword evidence="11 13" id="KW-0067">ATP-binding</keyword>
<comment type="similarity">
    <text evidence="4 13 16">Belongs to the phosphoglycerate kinase family.</text>
</comment>
<dbReference type="PANTHER" id="PTHR11406:SF23">
    <property type="entry name" value="PHOSPHOGLYCERATE KINASE 1, CHLOROPLASTIC-RELATED"/>
    <property type="match status" value="1"/>
</dbReference>
<dbReference type="RefSeq" id="WP_138209437.1">
    <property type="nucleotide sequence ID" value="NZ_CBCRUQ010000001.1"/>
</dbReference>
<feature type="binding site" evidence="13">
    <location>
        <position position="38"/>
    </location>
    <ligand>
        <name>substrate</name>
    </ligand>
</feature>
<dbReference type="GO" id="GO:0006096">
    <property type="term" value="P:glycolytic process"/>
    <property type="evidence" value="ECO:0007669"/>
    <property type="project" value="UniProtKB-UniRule"/>
</dbReference>
<dbReference type="GO" id="GO:0043531">
    <property type="term" value="F:ADP binding"/>
    <property type="evidence" value="ECO:0007669"/>
    <property type="project" value="TreeGrafter"/>
</dbReference>
<dbReference type="PIRSF" id="PIRSF000724">
    <property type="entry name" value="Pgk"/>
    <property type="match status" value="1"/>
</dbReference>
<dbReference type="OrthoDB" id="9808460at2"/>
<feature type="binding site" evidence="13">
    <location>
        <position position="155"/>
    </location>
    <ligand>
        <name>substrate</name>
    </ligand>
</feature>
<gene>
    <name evidence="13 17" type="primary">pgk</name>
    <name evidence="17" type="ORF">NCTC503_00677</name>
</gene>
<dbReference type="GO" id="GO:0005524">
    <property type="term" value="F:ATP binding"/>
    <property type="evidence" value="ECO:0007669"/>
    <property type="project" value="UniProtKB-KW"/>
</dbReference>
<dbReference type="FunFam" id="3.40.50.1260:FF:000007">
    <property type="entry name" value="Phosphoglycerate kinase"/>
    <property type="match status" value="1"/>
</dbReference>
<dbReference type="FunFam" id="3.40.50.1260:FF:000008">
    <property type="entry name" value="Phosphoglycerate kinase"/>
    <property type="match status" value="1"/>
</dbReference>
<dbReference type="AlphaFoldDB" id="A0A4U9R514"/>
<organism evidence="17 18">
    <name type="scientific">Hathewaya histolytica</name>
    <name type="common">Clostridium histolyticum</name>
    <dbReference type="NCBI Taxonomy" id="1498"/>
    <lineage>
        <taxon>Bacteria</taxon>
        <taxon>Bacillati</taxon>
        <taxon>Bacillota</taxon>
        <taxon>Clostridia</taxon>
        <taxon>Eubacteriales</taxon>
        <taxon>Clostridiaceae</taxon>
        <taxon>Hathewaya</taxon>
    </lineage>
</organism>
<dbReference type="PRINTS" id="PR00477">
    <property type="entry name" value="PHGLYCKINASE"/>
</dbReference>
<feature type="binding site" evidence="13 15">
    <location>
        <position position="328"/>
    </location>
    <ligand>
        <name>ATP</name>
        <dbReference type="ChEBI" id="CHEBI:30616"/>
    </ligand>
</feature>
<dbReference type="Gene3D" id="3.40.50.1260">
    <property type="entry name" value="Phosphoglycerate kinase, N-terminal domain"/>
    <property type="match status" value="2"/>
</dbReference>
<evidence type="ECO:0000256" key="15">
    <source>
        <dbReference type="PIRSR" id="PIRSR000724-2"/>
    </source>
</evidence>
<comment type="catalytic activity">
    <reaction evidence="1 13 16">
        <text>(2R)-3-phosphoglycerate + ATP = (2R)-3-phospho-glyceroyl phosphate + ADP</text>
        <dbReference type="Rhea" id="RHEA:14801"/>
        <dbReference type="ChEBI" id="CHEBI:30616"/>
        <dbReference type="ChEBI" id="CHEBI:57604"/>
        <dbReference type="ChEBI" id="CHEBI:58272"/>
        <dbReference type="ChEBI" id="CHEBI:456216"/>
        <dbReference type="EC" id="2.7.2.3"/>
    </reaction>
</comment>
<feature type="binding site" evidence="13 15">
    <location>
        <position position="206"/>
    </location>
    <ligand>
        <name>ATP</name>
        <dbReference type="ChEBI" id="CHEBI:30616"/>
    </ligand>
</feature>
<dbReference type="InterPro" id="IPR015824">
    <property type="entry name" value="Phosphoglycerate_kinase_N"/>
</dbReference>
<dbReference type="InterPro" id="IPR015911">
    <property type="entry name" value="Phosphoglycerate_kinase_CS"/>
</dbReference>
<protein>
    <recommendedName>
        <fullName evidence="6 13">Phosphoglycerate kinase</fullName>
        <ecNumber evidence="5 13">2.7.2.3</ecNumber>
    </recommendedName>
</protein>
<evidence type="ECO:0000256" key="7">
    <source>
        <dbReference type="ARBA" id="ARBA00022490"/>
    </source>
</evidence>